<name>A0A8X6LCB1_TRICU</name>
<sequence>MTMLTSPAFSREASLIAPNPFWARLIATDYSHKLEEYPASKKDTPLQGCPYLIIDMYQHESGINRPGSIFLRV</sequence>
<dbReference type="Proteomes" id="UP000887116">
    <property type="component" value="Unassembled WGS sequence"/>
</dbReference>
<protein>
    <submittedName>
        <fullName evidence="1">Uncharacterized protein</fullName>
    </submittedName>
</protein>
<reference evidence="1" key="1">
    <citation type="submission" date="2020-07" db="EMBL/GenBank/DDBJ databases">
        <title>Multicomponent nature underlies the extraordinary mechanical properties of spider dragline silk.</title>
        <authorList>
            <person name="Kono N."/>
            <person name="Nakamura H."/>
            <person name="Mori M."/>
            <person name="Yoshida Y."/>
            <person name="Ohtoshi R."/>
            <person name="Malay A.D."/>
            <person name="Moran D.A.P."/>
            <person name="Tomita M."/>
            <person name="Numata K."/>
            <person name="Arakawa K."/>
        </authorList>
    </citation>
    <scope>NUCLEOTIDE SEQUENCE</scope>
</reference>
<proteinExistence type="predicted"/>
<keyword evidence="2" id="KW-1185">Reference proteome</keyword>
<accession>A0A8X6LCB1</accession>
<comment type="caution">
    <text evidence="1">The sequence shown here is derived from an EMBL/GenBank/DDBJ whole genome shotgun (WGS) entry which is preliminary data.</text>
</comment>
<dbReference type="EMBL" id="BMAO01025861">
    <property type="protein sequence ID" value="GFR05561.1"/>
    <property type="molecule type" value="Genomic_DNA"/>
</dbReference>
<dbReference type="AlphaFoldDB" id="A0A8X6LCB1"/>
<evidence type="ECO:0000313" key="1">
    <source>
        <dbReference type="EMBL" id="GFR05561.1"/>
    </source>
</evidence>
<evidence type="ECO:0000313" key="2">
    <source>
        <dbReference type="Proteomes" id="UP000887116"/>
    </source>
</evidence>
<gene>
    <name evidence="1" type="ORF">TNCT_326461</name>
</gene>
<organism evidence="1 2">
    <name type="scientific">Trichonephila clavata</name>
    <name type="common">Joro spider</name>
    <name type="synonym">Nephila clavata</name>
    <dbReference type="NCBI Taxonomy" id="2740835"/>
    <lineage>
        <taxon>Eukaryota</taxon>
        <taxon>Metazoa</taxon>
        <taxon>Ecdysozoa</taxon>
        <taxon>Arthropoda</taxon>
        <taxon>Chelicerata</taxon>
        <taxon>Arachnida</taxon>
        <taxon>Araneae</taxon>
        <taxon>Araneomorphae</taxon>
        <taxon>Entelegynae</taxon>
        <taxon>Araneoidea</taxon>
        <taxon>Nephilidae</taxon>
        <taxon>Trichonephila</taxon>
    </lineage>
</organism>